<feature type="domain" description="Auxiliary Activity family 9 catalytic" evidence="15">
    <location>
        <begin position="19"/>
        <end position="225"/>
    </location>
</feature>
<keyword evidence="4 14" id="KW-0732">Signal</keyword>
<keyword evidence="17" id="KW-1185">Reference proteome</keyword>
<keyword evidence="9" id="KW-0624">Polysaccharide degradation</keyword>
<evidence type="ECO:0000256" key="14">
    <source>
        <dbReference type="SAM" id="SignalP"/>
    </source>
</evidence>
<keyword evidence="6" id="KW-0186">Copper</keyword>
<feature type="compositionally biased region" description="Pro residues" evidence="13">
    <location>
        <begin position="279"/>
        <end position="288"/>
    </location>
</feature>
<evidence type="ECO:0000256" key="3">
    <source>
        <dbReference type="ARBA" id="ARBA00022525"/>
    </source>
</evidence>
<dbReference type="GeneID" id="70178659"/>
<feature type="chain" id="PRO_5040425301" description="lytic cellulose monooxygenase (C4-dehydrogenating)" evidence="14">
    <location>
        <begin position="19"/>
        <end position="288"/>
    </location>
</feature>
<keyword evidence="3" id="KW-0964">Secreted</keyword>
<keyword evidence="7" id="KW-1015">Disulfide bond</keyword>
<proteinExistence type="inferred from homology"/>
<comment type="catalytic activity">
    <reaction evidence="11">
        <text>[(1-&gt;4)-beta-D-glucosyl]n+m + reduced acceptor + O2 = 4-dehydro-beta-D-glucosyl-[(1-&gt;4)-beta-D-glucosyl]n-1 + [(1-&gt;4)-beta-D-glucosyl]m + acceptor + H2O.</text>
        <dbReference type="EC" id="1.14.99.56"/>
    </reaction>
</comment>
<evidence type="ECO:0000256" key="10">
    <source>
        <dbReference type="ARBA" id="ARBA00044502"/>
    </source>
</evidence>
<evidence type="ECO:0000256" key="8">
    <source>
        <dbReference type="ARBA" id="ARBA00023277"/>
    </source>
</evidence>
<evidence type="ECO:0000256" key="12">
    <source>
        <dbReference type="ARBA" id="ARBA00047174"/>
    </source>
</evidence>
<dbReference type="CDD" id="cd21175">
    <property type="entry name" value="LPMO_AA9"/>
    <property type="match status" value="1"/>
</dbReference>
<dbReference type="Gene3D" id="2.70.50.70">
    <property type="match status" value="1"/>
</dbReference>
<evidence type="ECO:0000256" key="11">
    <source>
        <dbReference type="ARBA" id="ARBA00045077"/>
    </source>
</evidence>
<dbReference type="RefSeq" id="XP_046017174.1">
    <property type="nucleotide sequence ID" value="XM_046149113.1"/>
</dbReference>
<comment type="caution">
    <text evidence="16">The sequence shown here is derived from an EMBL/GenBank/DDBJ whole genome shotgun (WGS) entry which is preliminary data.</text>
</comment>
<evidence type="ECO:0000313" key="16">
    <source>
        <dbReference type="EMBL" id="KAH7038053.1"/>
    </source>
</evidence>
<gene>
    <name evidence="16" type="ORF">B0I36DRAFT_228439</name>
</gene>
<dbReference type="OrthoDB" id="2525337at2759"/>
<dbReference type="GO" id="GO:0005576">
    <property type="term" value="C:extracellular region"/>
    <property type="evidence" value="ECO:0007669"/>
    <property type="project" value="UniProtKB-SubCell"/>
</dbReference>
<dbReference type="Pfam" id="PF03443">
    <property type="entry name" value="AA9"/>
    <property type="match status" value="1"/>
</dbReference>
<evidence type="ECO:0000259" key="15">
    <source>
        <dbReference type="Pfam" id="PF03443"/>
    </source>
</evidence>
<evidence type="ECO:0000256" key="9">
    <source>
        <dbReference type="ARBA" id="ARBA00023326"/>
    </source>
</evidence>
<feature type="signal peptide" evidence="14">
    <location>
        <begin position="1"/>
        <end position="18"/>
    </location>
</feature>
<feature type="non-terminal residue" evidence="16">
    <location>
        <position position="1"/>
    </location>
</feature>
<evidence type="ECO:0000256" key="5">
    <source>
        <dbReference type="ARBA" id="ARBA00023001"/>
    </source>
</evidence>
<evidence type="ECO:0000313" key="17">
    <source>
        <dbReference type="Proteomes" id="UP000756346"/>
    </source>
</evidence>
<dbReference type="PANTHER" id="PTHR33353:SF17">
    <property type="entry name" value="ENDO-BETA-1,4-GLUCANASE D"/>
    <property type="match status" value="1"/>
</dbReference>
<dbReference type="Proteomes" id="UP000756346">
    <property type="component" value="Unassembled WGS sequence"/>
</dbReference>
<reference evidence="16" key="1">
    <citation type="journal article" date="2021" name="Nat. Commun.">
        <title>Genetic determinants of endophytism in the Arabidopsis root mycobiome.</title>
        <authorList>
            <person name="Mesny F."/>
            <person name="Miyauchi S."/>
            <person name="Thiergart T."/>
            <person name="Pickel B."/>
            <person name="Atanasova L."/>
            <person name="Karlsson M."/>
            <person name="Huettel B."/>
            <person name="Barry K.W."/>
            <person name="Haridas S."/>
            <person name="Chen C."/>
            <person name="Bauer D."/>
            <person name="Andreopoulos W."/>
            <person name="Pangilinan J."/>
            <person name="LaButti K."/>
            <person name="Riley R."/>
            <person name="Lipzen A."/>
            <person name="Clum A."/>
            <person name="Drula E."/>
            <person name="Henrissat B."/>
            <person name="Kohler A."/>
            <person name="Grigoriev I.V."/>
            <person name="Martin F.M."/>
            <person name="Hacquard S."/>
        </authorList>
    </citation>
    <scope>NUCLEOTIDE SEQUENCE</scope>
    <source>
        <strain evidence="16">MPI-CAGE-CH-0230</strain>
    </source>
</reference>
<comment type="cofactor">
    <cofactor evidence="1">
        <name>Cu(2+)</name>
        <dbReference type="ChEBI" id="CHEBI:29036"/>
    </cofactor>
</comment>
<keyword evidence="8" id="KW-0119">Carbohydrate metabolism</keyword>
<sequence length="288" mass="29269">VRASVLAATAGLLTTVSGHAVIRGVFVNGQDQGDGQNVYIRSPPNNSPVKVLDTPAIACNVNGAKVAPSFVSAAAGDSISTEWMHNTRGDDIIDGSHKGPVITYIAKFTSGDGTGPIWSKIDESGLAADGKTWAVDTLIKNKGKYDFKIPATLAAGKYLIRQEIIAHHESDSPPTANGRGAQFYPSCIQFDITGAGSAVPDQNFDFNTGYTSADPGIVFNLYGGATTYSIPGPKVWTAAAGGGNGAPAPAPTATAAPTQAPVPTTMATATRPAATATPAPAPAPAPAP</sequence>
<dbReference type="EMBL" id="JAGTJQ010000002">
    <property type="protein sequence ID" value="KAH7038053.1"/>
    <property type="molecule type" value="Genomic_DNA"/>
</dbReference>
<evidence type="ECO:0000256" key="7">
    <source>
        <dbReference type="ARBA" id="ARBA00023157"/>
    </source>
</evidence>
<dbReference type="GO" id="GO:0016787">
    <property type="term" value="F:hydrolase activity"/>
    <property type="evidence" value="ECO:0007669"/>
    <property type="project" value="UniProtKB-KW"/>
</dbReference>
<keyword evidence="16" id="KW-0378">Hydrolase</keyword>
<feature type="non-terminal residue" evidence="16">
    <location>
        <position position="288"/>
    </location>
</feature>
<comment type="similarity">
    <text evidence="10">Belongs to the polysaccharide monooxygenase AA9 family.</text>
</comment>
<organism evidence="16 17">
    <name type="scientific">Microdochium trichocladiopsis</name>
    <dbReference type="NCBI Taxonomy" id="1682393"/>
    <lineage>
        <taxon>Eukaryota</taxon>
        <taxon>Fungi</taxon>
        <taxon>Dikarya</taxon>
        <taxon>Ascomycota</taxon>
        <taxon>Pezizomycotina</taxon>
        <taxon>Sordariomycetes</taxon>
        <taxon>Xylariomycetidae</taxon>
        <taxon>Xylariales</taxon>
        <taxon>Microdochiaceae</taxon>
        <taxon>Microdochium</taxon>
    </lineage>
</organism>
<comment type="subcellular location">
    <subcellularLocation>
        <location evidence="2">Secreted</location>
    </subcellularLocation>
</comment>
<evidence type="ECO:0000256" key="1">
    <source>
        <dbReference type="ARBA" id="ARBA00001973"/>
    </source>
</evidence>
<evidence type="ECO:0000256" key="4">
    <source>
        <dbReference type="ARBA" id="ARBA00022729"/>
    </source>
</evidence>
<dbReference type="InterPro" id="IPR005103">
    <property type="entry name" value="AA9_LPMO"/>
</dbReference>
<dbReference type="GO" id="GO:0030245">
    <property type="term" value="P:cellulose catabolic process"/>
    <property type="evidence" value="ECO:0007669"/>
    <property type="project" value="UniProtKB-KW"/>
</dbReference>
<dbReference type="PANTHER" id="PTHR33353">
    <property type="entry name" value="PUTATIVE (AFU_ORTHOLOGUE AFUA_1G12560)-RELATED"/>
    <property type="match status" value="1"/>
</dbReference>
<dbReference type="AlphaFoldDB" id="A0A9P9BYH1"/>
<dbReference type="InterPro" id="IPR049892">
    <property type="entry name" value="AA9"/>
</dbReference>
<evidence type="ECO:0000256" key="2">
    <source>
        <dbReference type="ARBA" id="ARBA00004613"/>
    </source>
</evidence>
<name>A0A9P9BYH1_9PEZI</name>
<keyword evidence="5" id="KW-0136">Cellulose degradation</keyword>
<protein>
    <recommendedName>
        <fullName evidence="12">lytic cellulose monooxygenase (C4-dehydrogenating)</fullName>
        <ecNumber evidence="12">1.14.99.56</ecNumber>
    </recommendedName>
</protein>
<evidence type="ECO:0000256" key="6">
    <source>
        <dbReference type="ARBA" id="ARBA00023008"/>
    </source>
</evidence>
<evidence type="ECO:0000256" key="13">
    <source>
        <dbReference type="SAM" id="MobiDB-lite"/>
    </source>
</evidence>
<dbReference type="EC" id="1.14.99.56" evidence="12"/>
<accession>A0A9P9BYH1</accession>
<feature type="compositionally biased region" description="Low complexity" evidence="13">
    <location>
        <begin position="251"/>
        <end position="278"/>
    </location>
</feature>
<feature type="region of interest" description="Disordered" evidence="13">
    <location>
        <begin position="243"/>
        <end position="288"/>
    </location>
</feature>